<dbReference type="InParanoid" id="M4F7R1"/>
<dbReference type="STRING" id="51351.M4F7R1"/>
<evidence type="ECO:0000313" key="9">
    <source>
        <dbReference type="Proteomes" id="UP000011750"/>
    </source>
</evidence>
<dbReference type="Gene3D" id="3.20.20.70">
    <property type="entry name" value="Aldolase class I"/>
    <property type="match status" value="1"/>
</dbReference>
<dbReference type="HOGENOM" id="CLU_013299_5_2_1"/>
<reference evidence="8 9" key="1">
    <citation type="journal article" date="2011" name="Nat. Genet.">
        <title>The genome of the mesopolyploid crop species Brassica rapa.</title>
        <authorList>
            <consortium name="Brassica rapa Genome Sequencing Project Consortium"/>
            <person name="Wang X."/>
            <person name="Wang H."/>
            <person name="Wang J."/>
            <person name="Sun R."/>
            <person name="Wu J."/>
            <person name="Liu S."/>
            <person name="Bai Y."/>
            <person name="Mun J.H."/>
            <person name="Bancroft I."/>
            <person name="Cheng F."/>
            <person name="Huang S."/>
            <person name="Li X."/>
            <person name="Hua W."/>
            <person name="Wang J."/>
            <person name="Wang X."/>
            <person name="Freeling M."/>
            <person name="Pires J.C."/>
            <person name="Paterson A.H."/>
            <person name="Chalhoub B."/>
            <person name="Wang B."/>
            <person name="Hayward A."/>
            <person name="Sharpe A.G."/>
            <person name="Park B.S."/>
            <person name="Weisshaar B."/>
            <person name="Liu B."/>
            <person name="Li B."/>
            <person name="Liu B."/>
            <person name="Tong C."/>
            <person name="Song C."/>
            <person name="Duran C."/>
            <person name="Peng C."/>
            <person name="Geng C."/>
            <person name="Koh C."/>
            <person name="Lin C."/>
            <person name="Edwards D."/>
            <person name="Mu D."/>
            <person name="Shen D."/>
            <person name="Soumpourou E."/>
            <person name="Li F."/>
            <person name="Fraser F."/>
            <person name="Conant G."/>
            <person name="Lassalle G."/>
            <person name="King G.J."/>
            <person name="Bonnema G."/>
            <person name="Tang H."/>
            <person name="Wang H."/>
            <person name="Belcram H."/>
            <person name="Zhou H."/>
            <person name="Hirakawa H."/>
            <person name="Abe H."/>
            <person name="Guo H."/>
            <person name="Wang H."/>
            <person name="Jin H."/>
            <person name="Parkin I.A."/>
            <person name="Batley J."/>
            <person name="Kim J.S."/>
            <person name="Just J."/>
            <person name="Li J."/>
            <person name="Xu J."/>
            <person name="Deng J."/>
            <person name="Kim J.A."/>
            <person name="Li J."/>
            <person name="Yu J."/>
            <person name="Meng J."/>
            <person name="Wang J."/>
            <person name="Min J."/>
            <person name="Poulain J."/>
            <person name="Wang J."/>
            <person name="Hatakeyama K."/>
            <person name="Wu K."/>
            <person name="Wang L."/>
            <person name="Fang L."/>
            <person name="Trick M."/>
            <person name="Links M.G."/>
            <person name="Zhao M."/>
            <person name="Jin M."/>
            <person name="Ramchiary N."/>
            <person name="Drou N."/>
            <person name="Berkman P.J."/>
            <person name="Cai Q."/>
            <person name="Huang Q."/>
            <person name="Li R."/>
            <person name="Tabata S."/>
            <person name="Cheng S."/>
            <person name="Zhang S."/>
            <person name="Zhang S."/>
            <person name="Huang S."/>
            <person name="Sato S."/>
            <person name="Sun S."/>
            <person name="Kwon S.J."/>
            <person name="Choi S.R."/>
            <person name="Lee T.H."/>
            <person name="Fan W."/>
            <person name="Zhao X."/>
            <person name="Tan X."/>
            <person name="Xu X."/>
            <person name="Wang Y."/>
            <person name="Qiu Y."/>
            <person name="Yin Y."/>
            <person name="Li Y."/>
            <person name="Du Y."/>
            <person name="Liao Y."/>
            <person name="Lim Y."/>
            <person name="Narusaka Y."/>
            <person name="Wang Y."/>
            <person name="Wang Z."/>
            <person name="Li Z."/>
            <person name="Wang Z."/>
            <person name="Xiong Z."/>
            <person name="Zhang Z."/>
        </authorList>
    </citation>
    <scope>NUCLEOTIDE SEQUENCE [LARGE SCALE GENOMIC DNA]</scope>
    <source>
        <strain evidence="8 9">cv. Chiifu-401-42</strain>
    </source>
</reference>
<evidence type="ECO:0000259" key="7">
    <source>
        <dbReference type="Pfam" id="PF01207"/>
    </source>
</evidence>
<evidence type="ECO:0000256" key="1">
    <source>
        <dbReference type="ARBA" id="ARBA00001917"/>
    </source>
</evidence>
<dbReference type="Pfam" id="PF01207">
    <property type="entry name" value="Dus"/>
    <property type="match status" value="1"/>
</dbReference>
<evidence type="ECO:0000256" key="5">
    <source>
        <dbReference type="ARBA" id="ARBA00023002"/>
    </source>
</evidence>
<dbReference type="EnsemblPlants" id="Bra037122.1">
    <property type="protein sequence ID" value="Bra037122.1-P"/>
    <property type="gene ID" value="Bra037122"/>
</dbReference>
<feature type="region of interest" description="Disordered" evidence="6">
    <location>
        <begin position="1"/>
        <end position="32"/>
    </location>
</feature>
<reference evidence="8" key="3">
    <citation type="submission" date="2023-03" db="UniProtKB">
        <authorList>
            <consortium name="EnsemblPlants"/>
        </authorList>
    </citation>
    <scope>IDENTIFICATION</scope>
    <source>
        <strain evidence="8">cv. Chiifu-401-42</strain>
    </source>
</reference>
<dbReference type="eggNOG" id="KOG2335">
    <property type="taxonomic scope" value="Eukaryota"/>
</dbReference>
<dbReference type="CDD" id="cd02801">
    <property type="entry name" value="DUS_like_FMN"/>
    <property type="match status" value="1"/>
</dbReference>
<organism evidence="8 9">
    <name type="scientific">Brassica campestris</name>
    <name type="common">Field mustard</name>
    <dbReference type="NCBI Taxonomy" id="3711"/>
    <lineage>
        <taxon>Eukaryota</taxon>
        <taxon>Viridiplantae</taxon>
        <taxon>Streptophyta</taxon>
        <taxon>Embryophyta</taxon>
        <taxon>Tracheophyta</taxon>
        <taxon>Spermatophyta</taxon>
        <taxon>Magnoliopsida</taxon>
        <taxon>eudicotyledons</taxon>
        <taxon>Gunneridae</taxon>
        <taxon>Pentapetalae</taxon>
        <taxon>rosids</taxon>
        <taxon>malvids</taxon>
        <taxon>Brassicales</taxon>
        <taxon>Brassicaceae</taxon>
        <taxon>Brassiceae</taxon>
        <taxon>Brassica</taxon>
    </lineage>
</organism>
<dbReference type="FunFam" id="3.20.20.70:FF:000162">
    <property type="entry name" value="tRNA-dihydrouridine(16/17) synthase [NAD(P)(+)]-like"/>
    <property type="match status" value="1"/>
</dbReference>
<dbReference type="SUPFAM" id="SSF51395">
    <property type="entry name" value="FMN-linked oxidoreductases"/>
    <property type="match status" value="1"/>
</dbReference>
<keyword evidence="2" id="KW-0285">Flavoprotein</keyword>
<evidence type="ECO:0000313" key="8">
    <source>
        <dbReference type="EnsemblPlants" id="Bra037122.1-P"/>
    </source>
</evidence>
<keyword evidence="3" id="KW-0288">FMN</keyword>
<dbReference type="PANTHER" id="PTHR11082">
    <property type="entry name" value="TRNA-DIHYDROURIDINE SYNTHASE"/>
    <property type="match status" value="1"/>
</dbReference>
<dbReference type="InterPro" id="IPR013785">
    <property type="entry name" value="Aldolase_TIM"/>
</dbReference>
<dbReference type="InterPro" id="IPR035587">
    <property type="entry name" value="DUS-like_FMN-bd"/>
</dbReference>
<dbReference type="GO" id="GO:0017150">
    <property type="term" value="F:tRNA dihydrouridine synthase activity"/>
    <property type="evidence" value="ECO:0000318"/>
    <property type="project" value="GO_Central"/>
</dbReference>
<accession>M4F7R1</accession>
<feature type="compositionally biased region" description="Low complexity" evidence="6">
    <location>
        <begin position="12"/>
        <end position="32"/>
    </location>
</feature>
<protein>
    <recommendedName>
        <fullName evidence="7">DUS-like FMN-binding domain-containing protein</fullName>
    </recommendedName>
</protein>
<proteinExistence type="predicted"/>
<dbReference type="AlphaFoldDB" id="M4F7R1"/>
<dbReference type="Gramene" id="Bra037122.1">
    <property type="protein sequence ID" value="Bra037122.1-P"/>
    <property type="gene ID" value="Bra037122"/>
</dbReference>
<feature type="compositionally biased region" description="Pro residues" evidence="6">
    <location>
        <begin position="1"/>
        <end position="10"/>
    </location>
</feature>
<evidence type="ECO:0000256" key="6">
    <source>
        <dbReference type="SAM" id="MobiDB-lite"/>
    </source>
</evidence>
<evidence type="ECO:0000256" key="3">
    <source>
        <dbReference type="ARBA" id="ARBA00022643"/>
    </source>
</evidence>
<dbReference type="OMA" id="NPCLFAN"/>
<comment type="cofactor">
    <cofactor evidence="1">
        <name>FMN</name>
        <dbReference type="ChEBI" id="CHEBI:58210"/>
    </cofactor>
</comment>
<keyword evidence="5" id="KW-0560">Oxidoreductase</keyword>
<evidence type="ECO:0000256" key="2">
    <source>
        <dbReference type="ARBA" id="ARBA00022630"/>
    </source>
</evidence>
<evidence type="ECO:0000256" key="4">
    <source>
        <dbReference type="ARBA" id="ARBA00022694"/>
    </source>
</evidence>
<dbReference type="PANTHER" id="PTHR11082:SF35">
    <property type="entry name" value="DUS-LIKE FMN-BINDING DOMAIN-CONTAINING PROTEIN"/>
    <property type="match status" value="1"/>
</dbReference>
<dbReference type="GO" id="GO:0050660">
    <property type="term" value="F:flavin adenine dinucleotide binding"/>
    <property type="evidence" value="ECO:0007669"/>
    <property type="project" value="InterPro"/>
</dbReference>
<sequence length="457" mass="51615">MTQNPDPNPDPSQVLDDLLSSEQQQQQPESLSIDTRVEQAWAHWKKLGRPKYIVAPMVDNSELPFRLLCQKYGAQAAYTPMLHSRVFTETEKYRNQEFTTCKEDRPLFVQFCANDPDTLLEAAKRVQPYCDYVDINLGCPQRIAKRGNYGAFLMDNLPLVKSLVKKLAQNLTVPVSCKIRIFPNLQDTLNYAKMLEEAGCSLLAVHGRTRDEKDGKKFRADWGAIKEVREALRIPVLANGNVRCVEDVDECIRETGVEGVLSAETLLENPAAFAGFRTAEWAKEEGYVDGGLDQGDLVVEYLKLCEKHPVPWRMIRSHVHKMLGDWFRVHPQVREEFNAQNILTFEFLYGLVDQLKELGGRVPLYKKRKIDTPQLHSSQVGLNRSLMGSVTTSNFLNPQLGAEIRVPVKNTHVYAFAEHGNELRSSKDVKGNPTAVYRRMGQGSSYGVGVKLGFGKS</sequence>
<dbReference type="Proteomes" id="UP000011750">
    <property type="component" value="Chromosome A09"/>
</dbReference>
<keyword evidence="9" id="KW-1185">Reference proteome</keyword>
<name>M4F7R1_BRACM</name>
<reference evidence="8 9" key="2">
    <citation type="journal article" date="2018" name="Hortic Res">
        <title>Improved Brassica rapa reference genome by single-molecule sequencing and chromosome conformation capture technologies.</title>
        <authorList>
            <person name="Zhang L."/>
            <person name="Cai X."/>
            <person name="Wu J."/>
            <person name="Liu M."/>
            <person name="Grob S."/>
            <person name="Cheng F."/>
            <person name="Liang J."/>
            <person name="Cai C."/>
            <person name="Liu Z."/>
            <person name="Liu B."/>
            <person name="Wang F."/>
            <person name="Li S."/>
            <person name="Liu F."/>
            <person name="Li X."/>
            <person name="Cheng L."/>
            <person name="Yang W."/>
            <person name="Li M.H."/>
            <person name="Grossniklaus U."/>
            <person name="Zheng H."/>
            <person name="Wang X."/>
        </authorList>
    </citation>
    <scope>NUCLEOTIDE SEQUENCE [LARGE SCALE GENOMIC DNA]</scope>
    <source>
        <strain evidence="8 9">cv. Chiifu-401-42</strain>
    </source>
</reference>
<dbReference type="PROSITE" id="PS01136">
    <property type="entry name" value="UPF0034"/>
    <property type="match status" value="1"/>
</dbReference>
<feature type="domain" description="DUS-like FMN-binding" evidence="7">
    <location>
        <begin position="54"/>
        <end position="339"/>
    </location>
</feature>
<keyword evidence="4" id="KW-0819">tRNA processing</keyword>
<dbReference type="InterPro" id="IPR018517">
    <property type="entry name" value="tRNA_hU_synthase_CS"/>
</dbReference>